<protein>
    <submittedName>
        <fullName evidence="2">Uncharacterized protein</fullName>
    </submittedName>
</protein>
<sequence>MQSSLWQNRRRSGYEPSDTETDWHDSPTREDRQPENMGFGQTRNKSPLPLAMDEMEAPVSVPARRRYSKSPYKPRGEDGNVLPQLQNISDMHRNVNTLSSRTYSDVGRNSSPFSRSEQKVNPDYNSGHVDPFSRSERRINRDNVRQNVSPFSVSERRRHVSSYKTTGESHGLEYRHRVSEISNYSRRAASAPRSRLRERGQHIKYEGEEENKGDMIISPLPIKERDVSHKHVPSIGEINEMVANAKIKGLSGPVINFESTESISPGDIFFSKDYTGFQNVTNTGPTGFLPKPPGFVDRNPSCPQANKVNGGFNHHTRVISRTTTNLSFGESRQSTMSNSTGRTSASTKKFIASRRKSQADAWFSCLTKGSCKKSHKSPEKNMPLDEASFIGKAIVVESLRPFWADKHQPASLIGFTCHKQEALLLQQLATNEIFPHILLKGPPGSGKKALTMALLREIYGDPVWNISHDLQYFHILESRPIQVVVPVSSSPHHMELNVYLEPKAAYALTALVKQISKEYTVTPEISIATTKADYKVLVLYDVDKATENIQHLIKWIIDGYSDSCKLILCCEGDEDILESVKGRCKIIEVEAPATHEVMEVLIQIAKKKLSPISSYPFVEDQPIPLGWEEALVELAADILADPLPKRYPSLFIIRGKIQKLLSDFVHPKLILLDKRLPIGTSALLKLEDNVDKLCLWESCEGISLGLILSSTREYKSWHISWVFVKTFVVVVSIDEEDCSAVETDAKGQCTWHDLIGISECPAFRSALSSFFPDNTFPLAWRHKSRWM</sequence>
<dbReference type="Gene3D" id="3.40.50.300">
    <property type="entry name" value="P-loop containing nucleotide triphosphate hydrolases"/>
    <property type="match status" value="1"/>
</dbReference>
<evidence type="ECO:0000313" key="3">
    <source>
        <dbReference type="Proteomes" id="UP001318860"/>
    </source>
</evidence>
<dbReference type="Proteomes" id="UP001318860">
    <property type="component" value="Unassembled WGS sequence"/>
</dbReference>
<name>A0ABR0WU37_REHGL</name>
<dbReference type="PANTHER" id="PTHR11669">
    <property type="entry name" value="REPLICATION FACTOR C / DNA POLYMERASE III GAMMA-TAU SUBUNIT"/>
    <property type="match status" value="1"/>
</dbReference>
<gene>
    <name evidence="2" type="ORF">DH2020_015571</name>
</gene>
<feature type="region of interest" description="Disordered" evidence="1">
    <location>
        <begin position="101"/>
        <end position="133"/>
    </location>
</feature>
<feature type="region of interest" description="Disordered" evidence="1">
    <location>
        <begin position="151"/>
        <end position="171"/>
    </location>
</feature>
<feature type="region of interest" description="Disordered" evidence="1">
    <location>
        <begin position="1"/>
        <end position="82"/>
    </location>
</feature>
<reference evidence="2 3" key="1">
    <citation type="journal article" date="2021" name="Comput. Struct. Biotechnol. J.">
        <title>De novo genome assembly of the potent medicinal plant Rehmannia glutinosa using nanopore technology.</title>
        <authorList>
            <person name="Ma L."/>
            <person name="Dong C."/>
            <person name="Song C."/>
            <person name="Wang X."/>
            <person name="Zheng X."/>
            <person name="Niu Y."/>
            <person name="Chen S."/>
            <person name="Feng W."/>
        </authorList>
    </citation>
    <scope>NUCLEOTIDE SEQUENCE [LARGE SCALE GENOMIC DNA]</scope>
    <source>
        <strain evidence="2">DH-2019</strain>
    </source>
</reference>
<dbReference type="EMBL" id="JABTTQ020000008">
    <property type="protein sequence ID" value="KAK6150639.1"/>
    <property type="molecule type" value="Genomic_DNA"/>
</dbReference>
<feature type="compositionally biased region" description="Basic and acidic residues" evidence="1">
    <location>
        <begin position="21"/>
        <end position="34"/>
    </location>
</feature>
<evidence type="ECO:0000313" key="2">
    <source>
        <dbReference type="EMBL" id="KAK6150639.1"/>
    </source>
</evidence>
<comment type="caution">
    <text evidence="2">The sequence shown here is derived from an EMBL/GenBank/DDBJ whole genome shotgun (WGS) entry which is preliminary data.</text>
</comment>
<dbReference type="InterPro" id="IPR050238">
    <property type="entry name" value="DNA_Rep/Repair_Clamp_Loader"/>
</dbReference>
<accession>A0ABR0WU37</accession>
<dbReference type="PANTHER" id="PTHR11669:SF25">
    <property type="entry name" value="OS02G0704966 PROTEIN"/>
    <property type="match status" value="1"/>
</dbReference>
<organism evidence="2 3">
    <name type="scientific">Rehmannia glutinosa</name>
    <name type="common">Chinese foxglove</name>
    <dbReference type="NCBI Taxonomy" id="99300"/>
    <lineage>
        <taxon>Eukaryota</taxon>
        <taxon>Viridiplantae</taxon>
        <taxon>Streptophyta</taxon>
        <taxon>Embryophyta</taxon>
        <taxon>Tracheophyta</taxon>
        <taxon>Spermatophyta</taxon>
        <taxon>Magnoliopsida</taxon>
        <taxon>eudicotyledons</taxon>
        <taxon>Gunneridae</taxon>
        <taxon>Pentapetalae</taxon>
        <taxon>asterids</taxon>
        <taxon>lamiids</taxon>
        <taxon>Lamiales</taxon>
        <taxon>Orobanchaceae</taxon>
        <taxon>Rehmannieae</taxon>
        <taxon>Rehmannia</taxon>
    </lineage>
</organism>
<dbReference type="InterPro" id="IPR027417">
    <property type="entry name" value="P-loop_NTPase"/>
</dbReference>
<evidence type="ECO:0000256" key="1">
    <source>
        <dbReference type="SAM" id="MobiDB-lite"/>
    </source>
</evidence>
<dbReference type="SUPFAM" id="SSF52540">
    <property type="entry name" value="P-loop containing nucleoside triphosphate hydrolases"/>
    <property type="match status" value="1"/>
</dbReference>
<keyword evidence="3" id="KW-1185">Reference proteome</keyword>
<proteinExistence type="predicted"/>
<feature type="compositionally biased region" description="Polar residues" evidence="1">
    <location>
        <begin position="101"/>
        <end position="115"/>
    </location>
</feature>
<feature type="region of interest" description="Disordered" evidence="1">
    <location>
        <begin position="327"/>
        <end position="346"/>
    </location>
</feature>